<feature type="transmembrane region" description="Helical" evidence="8">
    <location>
        <begin position="193"/>
        <end position="215"/>
    </location>
</feature>
<feature type="transmembrane region" description="Helical" evidence="8">
    <location>
        <begin position="167"/>
        <end position="186"/>
    </location>
</feature>
<evidence type="ECO:0000256" key="7">
    <source>
        <dbReference type="ARBA" id="ARBA00023136"/>
    </source>
</evidence>
<evidence type="ECO:0000256" key="5">
    <source>
        <dbReference type="ARBA" id="ARBA00022692"/>
    </source>
</evidence>
<comment type="subcellular location">
    <subcellularLocation>
        <location evidence="1 8">Cell membrane</location>
        <topology evidence="1 8">Multi-pass membrane protein</topology>
    </subcellularLocation>
</comment>
<evidence type="ECO:0000256" key="2">
    <source>
        <dbReference type="ARBA" id="ARBA00009142"/>
    </source>
</evidence>
<keyword evidence="7 8" id="KW-0472">Membrane</keyword>
<dbReference type="InterPro" id="IPR052017">
    <property type="entry name" value="TSUP"/>
</dbReference>
<evidence type="ECO:0000313" key="9">
    <source>
        <dbReference type="EMBL" id="OEO30002.1"/>
    </source>
</evidence>
<dbReference type="AlphaFoldDB" id="A0A1E5XN20"/>
<dbReference type="PANTHER" id="PTHR30269:SF37">
    <property type="entry name" value="MEMBRANE TRANSPORTER PROTEIN"/>
    <property type="match status" value="1"/>
</dbReference>
<comment type="caution">
    <text evidence="9">The sequence shown here is derived from an EMBL/GenBank/DDBJ whole genome shotgun (WGS) entry which is preliminary data.</text>
</comment>
<dbReference type="Pfam" id="PF01925">
    <property type="entry name" value="TauE"/>
    <property type="match status" value="1"/>
</dbReference>
<keyword evidence="10" id="KW-1185">Reference proteome</keyword>
<gene>
    <name evidence="9" type="ORF">VW23_023370</name>
</gene>
<evidence type="ECO:0000313" key="10">
    <source>
        <dbReference type="Proteomes" id="UP000095463"/>
    </source>
</evidence>
<keyword evidence="4 8" id="KW-1003">Cell membrane</keyword>
<evidence type="ECO:0000256" key="6">
    <source>
        <dbReference type="ARBA" id="ARBA00022989"/>
    </source>
</evidence>
<evidence type="ECO:0000256" key="8">
    <source>
        <dbReference type="RuleBase" id="RU363041"/>
    </source>
</evidence>
<accession>A0A1E5XN20</accession>
<dbReference type="EMBL" id="LAJE02000239">
    <property type="protein sequence ID" value="OEO30002.1"/>
    <property type="molecule type" value="Genomic_DNA"/>
</dbReference>
<reference evidence="9 10" key="1">
    <citation type="journal article" date="2015" name="Genome Announc.">
        <title>Genome Assemblies of Three Soil-Associated Devosia species: D. insulae, D. limi, and D. soli.</title>
        <authorList>
            <person name="Hassan Y.I."/>
            <person name="Lepp D."/>
            <person name="Zhou T."/>
        </authorList>
    </citation>
    <scope>NUCLEOTIDE SEQUENCE [LARGE SCALE GENOMIC DNA]</scope>
    <source>
        <strain evidence="9 10">DS-56</strain>
    </source>
</reference>
<sequence length="247" mass="25667">MDQVLVLIAVGAALAGFAQGVSGFAFALVSLSVWAWGVDPKLAVVLSVFGSLVGQLVTLPFVWRGFSLKAALPLIIGGLIGVPIGAQLVGAADPNLFKFGLGLFLIAYCPLMLLLKPDLQFSWGGRVADAVSGWIGGVLGGMAGISGPVPTLWTTLRGWSKDEQRGVLQGFNIAMHTATLTVYLIAGTIEIEMLGALALTGVVLVPFAILGVLVFKRLTTVGFRRVVLVGLTASGLVLIWGAVAAWV</sequence>
<organism evidence="9 10">
    <name type="scientific">Devosia insulae DS-56</name>
    <dbReference type="NCBI Taxonomy" id="1116389"/>
    <lineage>
        <taxon>Bacteria</taxon>
        <taxon>Pseudomonadati</taxon>
        <taxon>Pseudomonadota</taxon>
        <taxon>Alphaproteobacteria</taxon>
        <taxon>Hyphomicrobiales</taxon>
        <taxon>Devosiaceae</taxon>
        <taxon>Devosia</taxon>
    </lineage>
</organism>
<dbReference type="GO" id="GO:0005886">
    <property type="term" value="C:plasma membrane"/>
    <property type="evidence" value="ECO:0007669"/>
    <property type="project" value="UniProtKB-SubCell"/>
</dbReference>
<feature type="transmembrane region" description="Helical" evidence="8">
    <location>
        <begin position="70"/>
        <end position="90"/>
    </location>
</feature>
<dbReference type="InterPro" id="IPR002781">
    <property type="entry name" value="TM_pro_TauE-like"/>
</dbReference>
<dbReference type="Proteomes" id="UP000095463">
    <property type="component" value="Unassembled WGS sequence"/>
</dbReference>
<dbReference type="PANTHER" id="PTHR30269">
    <property type="entry name" value="TRANSMEMBRANE PROTEIN YFCA"/>
    <property type="match status" value="1"/>
</dbReference>
<feature type="transmembrane region" description="Helical" evidence="8">
    <location>
        <begin position="43"/>
        <end position="63"/>
    </location>
</feature>
<evidence type="ECO:0000256" key="1">
    <source>
        <dbReference type="ARBA" id="ARBA00004651"/>
    </source>
</evidence>
<feature type="transmembrane region" description="Helical" evidence="8">
    <location>
        <begin position="227"/>
        <end position="246"/>
    </location>
</feature>
<name>A0A1E5XN20_9HYPH</name>
<feature type="transmembrane region" description="Helical" evidence="8">
    <location>
        <begin position="127"/>
        <end position="147"/>
    </location>
</feature>
<proteinExistence type="inferred from homology"/>
<evidence type="ECO:0000256" key="4">
    <source>
        <dbReference type="ARBA" id="ARBA00022475"/>
    </source>
</evidence>
<protein>
    <recommendedName>
        <fullName evidence="8">Probable membrane transporter protein</fullName>
    </recommendedName>
</protein>
<feature type="transmembrane region" description="Helical" evidence="8">
    <location>
        <begin position="96"/>
        <end position="115"/>
    </location>
</feature>
<comment type="similarity">
    <text evidence="2 8">Belongs to the 4-toluene sulfonate uptake permease (TSUP) (TC 2.A.102) family.</text>
</comment>
<keyword evidence="3" id="KW-0813">Transport</keyword>
<evidence type="ECO:0000256" key="3">
    <source>
        <dbReference type="ARBA" id="ARBA00022448"/>
    </source>
</evidence>
<keyword evidence="6 8" id="KW-1133">Transmembrane helix</keyword>
<keyword evidence="5 8" id="KW-0812">Transmembrane</keyword>